<name>A0AAU8GWR1_9BACT</name>
<dbReference type="AlphaFoldDB" id="A0AAU8GWR1"/>
<gene>
    <name evidence="1" type="ORF">V4D30_05260</name>
</gene>
<reference evidence="1" key="1">
    <citation type="submission" date="2024-01" db="EMBL/GenBank/DDBJ databases">
        <title>The first autotrophic representatives of the genus Thermodesulfovibrio.</title>
        <authorList>
            <person name="Maltseva A.I."/>
            <person name="Elcheninov A.G."/>
            <person name="Kublanov I.V."/>
            <person name="Lebedinsky A.V."/>
            <person name="Frolov E.N."/>
        </authorList>
    </citation>
    <scope>NUCLEOTIDE SEQUENCE</scope>
    <source>
        <strain evidence="1">3907-1M</strain>
    </source>
</reference>
<evidence type="ECO:0000313" key="1">
    <source>
        <dbReference type="EMBL" id="XCH45742.1"/>
    </source>
</evidence>
<sequence length="162" mass="17924">MENHKELYEAAKEEIFRQAVENVFGDALMGEHPGIKRLLEETINQIMKSERQIFLKNSPGNKANGYYPRQLSEGSFCLNLKSKKESLTSGADTQLPPGTTALSVQTGIPDVRGSLFVIPSLPILCHSELAHTLSFRAKRGISFVFFGIERLRDSSGGMPPSE</sequence>
<evidence type="ECO:0008006" key="2">
    <source>
        <dbReference type="Google" id="ProtNLM"/>
    </source>
</evidence>
<dbReference type="RefSeq" id="WP_353683284.1">
    <property type="nucleotide sequence ID" value="NZ_CP144373.1"/>
</dbReference>
<protein>
    <recommendedName>
        <fullName evidence="2">Mutator family transposase</fullName>
    </recommendedName>
</protein>
<proteinExistence type="predicted"/>
<accession>A0AAU8GWR1</accession>
<dbReference type="EMBL" id="CP144373">
    <property type="protein sequence ID" value="XCH45742.1"/>
    <property type="molecule type" value="Genomic_DNA"/>
</dbReference>
<organism evidence="1">
    <name type="scientific">Thermodesulfovibrio autotrophicus</name>
    <dbReference type="NCBI Taxonomy" id="3118333"/>
    <lineage>
        <taxon>Bacteria</taxon>
        <taxon>Pseudomonadati</taxon>
        <taxon>Nitrospirota</taxon>
        <taxon>Thermodesulfovibrionia</taxon>
        <taxon>Thermodesulfovibrionales</taxon>
        <taxon>Thermodesulfovibrionaceae</taxon>
        <taxon>Thermodesulfovibrio</taxon>
    </lineage>
</organism>
<dbReference type="KEGG" id="taut:V4D30_05260"/>